<dbReference type="GO" id="GO:0016020">
    <property type="term" value="C:membrane"/>
    <property type="evidence" value="ECO:0007669"/>
    <property type="project" value="InterPro"/>
</dbReference>
<evidence type="ECO:0000259" key="2">
    <source>
        <dbReference type="SMART" id="SM00406"/>
    </source>
</evidence>
<dbReference type="InterPro" id="IPR013783">
    <property type="entry name" value="Ig-like_fold"/>
</dbReference>
<dbReference type="SUPFAM" id="SSF48726">
    <property type="entry name" value="Immunoglobulin"/>
    <property type="match status" value="1"/>
</dbReference>
<keyword evidence="1" id="KW-1133">Transmembrane helix</keyword>
<dbReference type="Ensembl" id="ENSAPOT00000019691.1">
    <property type="protein sequence ID" value="ENSAPOP00000028915.1"/>
    <property type="gene ID" value="ENSAPOG00000014485.1"/>
</dbReference>
<dbReference type="GeneTree" id="ENSGT00940000178199"/>
<name>A0A3Q1HL30_9TELE</name>
<feature type="domain" description="Immunoglobulin V-set" evidence="2">
    <location>
        <begin position="40"/>
        <end position="123"/>
    </location>
</feature>
<evidence type="ECO:0000256" key="1">
    <source>
        <dbReference type="SAM" id="Phobius"/>
    </source>
</evidence>
<dbReference type="PANTHER" id="PTHR15343:SF0">
    <property type="entry name" value="T-CELL ANTIGEN CD7"/>
    <property type="match status" value="1"/>
</dbReference>
<organism evidence="3 4">
    <name type="scientific">Acanthochromis polyacanthus</name>
    <name type="common">spiny chromis</name>
    <dbReference type="NCBI Taxonomy" id="80966"/>
    <lineage>
        <taxon>Eukaryota</taxon>
        <taxon>Metazoa</taxon>
        <taxon>Chordata</taxon>
        <taxon>Craniata</taxon>
        <taxon>Vertebrata</taxon>
        <taxon>Euteleostomi</taxon>
        <taxon>Actinopterygii</taxon>
        <taxon>Neopterygii</taxon>
        <taxon>Teleostei</taxon>
        <taxon>Neoteleostei</taxon>
        <taxon>Acanthomorphata</taxon>
        <taxon>Ovalentaria</taxon>
        <taxon>Pomacentridae</taxon>
        <taxon>Acanthochromis</taxon>
    </lineage>
</organism>
<protein>
    <recommendedName>
        <fullName evidence="2">Immunoglobulin V-set domain-containing protein</fullName>
    </recommendedName>
</protein>
<dbReference type="Gene3D" id="2.60.40.10">
    <property type="entry name" value="Immunoglobulins"/>
    <property type="match status" value="1"/>
</dbReference>
<dbReference type="InterPro" id="IPR039090">
    <property type="entry name" value="CD7"/>
</dbReference>
<dbReference type="SMART" id="SM00406">
    <property type="entry name" value="IGv"/>
    <property type="match status" value="1"/>
</dbReference>
<proteinExistence type="predicted"/>
<keyword evidence="4" id="KW-1185">Reference proteome</keyword>
<dbReference type="AlphaFoldDB" id="A0A3Q1HL30"/>
<dbReference type="Proteomes" id="UP000257200">
    <property type="component" value="Unplaced"/>
</dbReference>
<reference evidence="3" key="1">
    <citation type="submission" date="2025-08" db="UniProtKB">
        <authorList>
            <consortium name="Ensembl"/>
        </authorList>
    </citation>
    <scope>IDENTIFICATION</scope>
</reference>
<dbReference type="PANTHER" id="PTHR15343">
    <property type="entry name" value="CD7"/>
    <property type="match status" value="1"/>
</dbReference>
<accession>A0A3Q1HL30</accession>
<evidence type="ECO:0000313" key="3">
    <source>
        <dbReference type="Ensembl" id="ENSAPOP00000028915.1"/>
    </source>
</evidence>
<dbReference type="GO" id="GO:0038023">
    <property type="term" value="F:signaling receptor activity"/>
    <property type="evidence" value="ECO:0007669"/>
    <property type="project" value="InterPro"/>
</dbReference>
<sequence>FKISPYPLPLPCLLELENCLPALFASQNPSSVSYKRVNSSAKITCSTSLSDPLGVYLYRRFPSDQDIVYLAFTRRLITKKTINEHFKDRIIVTEDQQITGGNGFTMQLSLLEHEDTNLYYCSWTYFESKRRQTLSSNGTVIIVRGEKIHRAHSPISSKNSSCMSLIPFGLRLFLSERDPQEPCREPVWDFTLILLSITGFIVVLCLFIAALIWRCRRVSAKQTDLLS</sequence>
<keyword evidence="1" id="KW-0812">Transmembrane</keyword>
<reference evidence="3" key="2">
    <citation type="submission" date="2025-09" db="UniProtKB">
        <authorList>
            <consortium name="Ensembl"/>
        </authorList>
    </citation>
    <scope>IDENTIFICATION</scope>
</reference>
<dbReference type="InParanoid" id="A0A3Q1HL30"/>
<dbReference type="GO" id="GO:0002250">
    <property type="term" value="P:adaptive immune response"/>
    <property type="evidence" value="ECO:0007669"/>
    <property type="project" value="InterPro"/>
</dbReference>
<evidence type="ECO:0000313" key="4">
    <source>
        <dbReference type="Proteomes" id="UP000257200"/>
    </source>
</evidence>
<dbReference type="InterPro" id="IPR036179">
    <property type="entry name" value="Ig-like_dom_sf"/>
</dbReference>
<keyword evidence="1" id="KW-0472">Membrane</keyword>
<dbReference type="InterPro" id="IPR013106">
    <property type="entry name" value="Ig_V-set"/>
</dbReference>
<feature type="transmembrane region" description="Helical" evidence="1">
    <location>
        <begin position="190"/>
        <end position="213"/>
    </location>
</feature>